<dbReference type="Gene3D" id="1.10.10.10">
    <property type="entry name" value="Winged helix-like DNA-binding domain superfamily/Winged helix DNA-binding domain"/>
    <property type="match status" value="1"/>
</dbReference>
<name>A0A9X0LDH1_9ACTN</name>
<dbReference type="GO" id="GO:0006352">
    <property type="term" value="P:DNA-templated transcription initiation"/>
    <property type="evidence" value="ECO:0007669"/>
    <property type="project" value="InterPro"/>
</dbReference>
<dbReference type="PANTHER" id="PTHR43133">
    <property type="entry name" value="RNA POLYMERASE ECF-TYPE SIGMA FACTO"/>
    <property type="match status" value="1"/>
</dbReference>
<dbReference type="Pfam" id="PF08281">
    <property type="entry name" value="Sigma70_r4_2"/>
    <property type="match status" value="1"/>
</dbReference>
<keyword evidence="4" id="KW-0804">Transcription</keyword>
<comment type="caution">
    <text evidence="7">The sequence shown here is derived from an EMBL/GenBank/DDBJ whole genome shotgun (WGS) entry which is preliminary data.</text>
</comment>
<keyword evidence="3" id="KW-0731">Sigma factor</keyword>
<feature type="domain" description="RNA polymerase sigma factor 70 region 4 type 2" evidence="6">
    <location>
        <begin position="132"/>
        <end position="173"/>
    </location>
</feature>
<dbReference type="SUPFAM" id="SSF88946">
    <property type="entry name" value="Sigma2 domain of RNA polymerase sigma factors"/>
    <property type="match status" value="1"/>
</dbReference>
<feature type="domain" description="RNA polymerase sigma-70 region 2" evidence="5">
    <location>
        <begin position="27"/>
        <end position="93"/>
    </location>
</feature>
<accession>A0A9X0LDH1</accession>
<dbReference type="EMBL" id="LMWI01000002">
    <property type="protein sequence ID" value="KUJ46152.1"/>
    <property type="molecule type" value="Genomic_DNA"/>
</dbReference>
<dbReference type="InterPro" id="IPR013324">
    <property type="entry name" value="RNA_pol_sigma_r3/r4-like"/>
</dbReference>
<sequence length="187" mass="20629">MPDDHDAVERTARAAAGGDRDALEALLAQVRPEVLRLCGRFLPNREDAEEACQDTLLALATGIGSFDGRSSFRTWLYRVAANRSRSTYHALRRRWMVETARALPPERADPARTSVIAGTRLDLLEGLDAIGTDLAEPVALRDVMGLSYREVAQLLGLPEGTVKSRIHEGRRRLRARLTDAGPRSNDS</sequence>
<dbReference type="GO" id="GO:0016987">
    <property type="term" value="F:sigma factor activity"/>
    <property type="evidence" value="ECO:0007669"/>
    <property type="project" value="UniProtKB-KW"/>
</dbReference>
<dbReference type="Proteomes" id="UP000053246">
    <property type="component" value="Unassembled WGS sequence"/>
</dbReference>
<proteinExistence type="inferred from homology"/>
<gene>
    <name evidence="7" type="ORF">ADL17_24680</name>
</gene>
<dbReference type="InterPro" id="IPR014284">
    <property type="entry name" value="RNA_pol_sigma-70_dom"/>
</dbReference>
<reference evidence="7 8" key="1">
    <citation type="submission" date="2015-10" db="EMBL/GenBank/DDBJ databases">
        <authorList>
            <person name="Ju K.-S."/>
            <person name="Doroghazi J.R."/>
            <person name="Metcalf W.W."/>
        </authorList>
    </citation>
    <scope>NUCLEOTIDE SEQUENCE [LARGE SCALE GENOMIC DNA]</scope>
    <source>
        <strain evidence="7 8">NRRL B-24793</strain>
    </source>
</reference>
<evidence type="ECO:0000256" key="3">
    <source>
        <dbReference type="ARBA" id="ARBA00023082"/>
    </source>
</evidence>
<evidence type="ECO:0000259" key="5">
    <source>
        <dbReference type="Pfam" id="PF04542"/>
    </source>
</evidence>
<evidence type="ECO:0000256" key="1">
    <source>
        <dbReference type="ARBA" id="ARBA00010641"/>
    </source>
</evidence>
<evidence type="ECO:0000256" key="2">
    <source>
        <dbReference type="ARBA" id="ARBA00023015"/>
    </source>
</evidence>
<dbReference type="RefSeq" id="WP_013735665.1">
    <property type="nucleotide sequence ID" value="NZ_LMWI01000002.1"/>
</dbReference>
<dbReference type="NCBIfam" id="TIGR02937">
    <property type="entry name" value="sigma70-ECF"/>
    <property type="match status" value="1"/>
</dbReference>
<keyword evidence="8" id="KW-1185">Reference proteome</keyword>
<dbReference type="InterPro" id="IPR036388">
    <property type="entry name" value="WH-like_DNA-bd_sf"/>
</dbReference>
<dbReference type="PANTHER" id="PTHR43133:SF25">
    <property type="entry name" value="RNA POLYMERASE SIGMA FACTOR RFAY-RELATED"/>
    <property type="match status" value="1"/>
</dbReference>
<evidence type="ECO:0000313" key="8">
    <source>
        <dbReference type="Proteomes" id="UP000053246"/>
    </source>
</evidence>
<dbReference type="InterPro" id="IPR039425">
    <property type="entry name" value="RNA_pol_sigma-70-like"/>
</dbReference>
<evidence type="ECO:0000256" key="4">
    <source>
        <dbReference type="ARBA" id="ARBA00023163"/>
    </source>
</evidence>
<comment type="similarity">
    <text evidence="1">Belongs to the sigma-70 factor family. ECF subfamily.</text>
</comment>
<dbReference type="InterPro" id="IPR007627">
    <property type="entry name" value="RNA_pol_sigma70_r2"/>
</dbReference>
<organism evidence="7 8">
    <name type="scientific">Micromonospora maris</name>
    <dbReference type="NCBI Taxonomy" id="1003110"/>
    <lineage>
        <taxon>Bacteria</taxon>
        <taxon>Bacillati</taxon>
        <taxon>Actinomycetota</taxon>
        <taxon>Actinomycetes</taxon>
        <taxon>Micromonosporales</taxon>
        <taxon>Micromonosporaceae</taxon>
        <taxon>Micromonospora</taxon>
    </lineage>
</organism>
<dbReference type="Gene3D" id="1.10.1740.10">
    <property type="match status" value="1"/>
</dbReference>
<dbReference type="OMA" id="QPDIRRY"/>
<dbReference type="Pfam" id="PF04542">
    <property type="entry name" value="Sigma70_r2"/>
    <property type="match status" value="1"/>
</dbReference>
<evidence type="ECO:0000259" key="6">
    <source>
        <dbReference type="Pfam" id="PF08281"/>
    </source>
</evidence>
<dbReference type="CDD" id="cd06171">
    <property type="entry name" value="Sigma70_r4"/>
    <property type="match status" value="1"/>
</dbReference>
<protein>
    <submittedName>
        <fullName evidence="7">RNA polymerase subunit sigma-24</fullName>
    </submittedName>
</protein>
<dbReference type="SUPFAM" id="SSF88659">
    <property type="entry name" value="Sigma3 and sigma4 domains of RNA polymerase sigma factors"/>
    <property type="match status" value="1"/>
</dbReference>
<evidence type="ECO:0000313" key="7">
    <source>
        <dbReference type="EMBL" id="KUJ46152.1"/>
    </source>
</evidence>
<dbReference type="InterPro" id="IPR013249">
    <property type="entry name" value="RNA_pol_sigma70_r4_t2"/>
</dbReference>
<dbReference type="GO" id="GO:0003677">
    <property type="term" value="F:DNA binding"/>
    <property type="evidence" value="ECO:0007669"/>
    <property type="project" value="InterPro"/>
</dbReference>
<keyword evidence="2" id="KW-0805">Transcription regulation</keyword>
<dbReference type="InterPro" id="IPR013325">
    <property type="entry name" value="RNA_pol_sigma_r2"/>
</dbReference>
<dbReference type="AlphaFoldDB" id="A0A9X0LDH1"/>